<evidence type="ECO:0000259" key="8">
    <source>
        <dbReference type="PROSITE" id="PS51294"/>
    </source>
</evidence>
<evidence type="ECO:0000256" key="2">
    <source>
        <dbReference type="ARBA" id="ARBA00006783"/>
    </source>
</evidence>
<accession>A0AB32WET8</accession>
<dbReference type="GeneID" id="18599085"/>
<dbReference type="Proteomes" id="UP000694886">
    <property type="component" value="Chromosome 5"/>
</dbReference>
<feature type="coiled-coil region" evidence="7">
    <location>
        <begin position="249"/>
        <end position="289"/>
    </location>
</feature>
<comment type="similarity">
    <text evidence="2">Belongs to the MYB-CC family.</text>
</comment>
<keyword evidence="4 7" id="KW-0175">Coiled coil</keyword>
<dbReference type="GO" id="GO:0003700">
    <property type="term" value="F:DNA-binding transcription factor activity"/>
    <property type="evidence" value="ECO:0007669"/>
    <property type="project" value="InterPro"/>
</dbReference>
<comment type="subcellular location">
    <subcellularLocation>
        <location evidence="1">Nucleus</location>
    </subcellularLocation>
</comment>
<gene>
    <name evidence="10" type="primary">LOC18599085</name>
</gene>
<feature type="domain" description="HTH myb-type" evidence="8">
    <location>
        <begin position="159"/>
        <end position="219"/>
    </location>
</feature>
<dbReference type="RefSeq" id="XP_017976479.1">
    <property type="nucleotide sequence ID" value="XM_018120990.1"/>
</dbReference>
<keyword evidence="6" id="KW-0539">Nucleus</keyword>
<dbReference type="Gene3D" id="1.10.10.60">
    <property type="entry name" value="Homeodomain-like"/>
    <property type="match status" value="1"/>
</dbReference>
<dbReference type="InterPro" id="IPR046955">
    <property type="entry name" value="PHR1-like"/>
</dbReference>
<dbReference type="InterPro" id="IPR017930">
    <property type="entry name" value="Myb_dom"/>
</dbReference>
<evidence type="ECO:0000256" key="1">
    <source>
        <dbReference type="ARBA" id="ARBA00004123"/>
    </source>
</evidence>
<evidence type="ECO:0000256" key="5">
    <source>
        <dbReference type="ARBA" id="ARBA00023163"/>
    </source>
</evidence>
<dbReference type="InterPro" id="IPR025756">
    <property type="entry name" value="Myb_CC_LHEQLE"/>
</dbReference>
<dbReference type="FunFam" id="1.10.10.60:FF:000007">
    <property type="entry name" value="Two-component response regulator"/>
    <property type="match status" value="1"/>
</dbReference>
<dbReference type="SUPFAM" id="SSF46689">
    <property type="entry name" value="Homeodomain-like"/>
    <property type="match status" value="1"/>
</dbReference>
<dbReference type="GO" id="GO:0005634">
    <property type="term" value="C:nucleus"/>
    <property type="evidence" value="ECO:0007669"/>
    <property type="project" value="UniProtKB-SubCell"/>
</dbReference>
<dbReference type="PROSITE" id="PS51294">
    <property type="entry name" value="HTH_MYB"/>
    <property type="match status" value="1"/>
</dbReference>
<dbReference type="Pfam" id="PF00249">
    <property type="entry name" value="Myb_DNA-binding"/>
    <property type="match status" value="1"/>
</dbReference>
<dbReference type="PANTHER" id="PTHR31499:SF80">
    <property type="entry name" value="HTH MYB-TYPE DOMAIN-CONTAINING PROTEIN"/>
    <property type="match status" value="1"/>
</dbReference>
<evidence type="ECO:0000256" key="7">
    <source>
        <dbReference type="SAM" id="Coils"/>
    </source>
</evidence>
<evidence type="ECO:0000256" key="4">
    <source>
        <dbReference type="ARBA" id="ARBA00023054"/>
    </source>
</evidence>
<dbReference type="InterPro" id="IPR006447">
    <property type="entry name" value="Myb_dom_plants"/>
</dbReference>
<name>A0AB32WET8_THECC</name>
<proteinExistence type="inferred from homology"/>
<dbReference type="InterPro" id="IPR009057">
    <property type="entry name" value="Homeodomain-like_sf"/>
</dbReference>
<sequence length="296" mass="33145">MDGASSQPKQKRLVLHSVTTPTTPLEQLASAFCATDQSKSHIDFQLAERDSDEPQAPGYEAIPTINQAKDTLLSIVNPHLWRNQCQRFTEKSNGKSYWSQQGSLLSLDHGKLLAEATRNSKASDLVISLCSSRPEQQYPNISRISGTRASSVSSGGRPSNIKTRIKWTVELHKKFVNCVNLLGGAEKATPRAILKLMESNGLTVLQVKSHLQKYRYAKYITGSTQAKPDQGVDDDDLPMLYLKSGMQVKEILQMQLEVQRHLCEQLEIQQNLQQAIQEQGKQIQMMLEQLKKTNKA</sequence>
<evidence type="ECO:0000256" key="6">
    <source>
        <dbReference type="ARBA" id="ARBA00023242"/>
    </source>
</evidence>
<organism evidence="9 10">
    <name type="scientific">Theobroma cacao</name>
    <name type="common">Cacao</name>
    <name type="synonym">Cocoa</name>
    <dbReference type="NCBI Taxonomy" id="3641"/>
    <lineage>
        <taxon>Eukaryota</taxon>
        <taxon>Viridiplantae</taxon>
        <taxon>Streptophyta</taxon>
        <taxon>Embryophyta</taxon>
        <taxon>Tracheophyta</taxon>
        <taxon>Spermatophyta</taxon>
        <taxon>Magnoliopsida</taxon>
        <taxon>eudicotyledons</taxon>
        <taxon>Gunneridae</taxon>
        <taxon>Pentapetalae</taxon>
        <taxon>rosids</taxon>
        <taxon>malvids</taxon>
        <taxon>Malvales</taxon>
        <taxon>Malvaceae</taxon>
        <taxon>Byttnerioideae</taxon>
        <taxon>Theobroma</taxon>
    </lineage>
</organism>
<dbReference type="Pfam" id="PF14379">
    <property type="entry name" value="Myb_CC_LHEQLE"/>
    <property type="match status" value="1"/>
</dbReference>
<dbReference type="NCBIfam" id="TIGR01557">
    <property type="entry name" value="myb_SHAQKYF"/>
    <property type="match status" value="1"/>
</dbReference>
<dbReference type="Gramene" id="Tc05v2_t014290.1">
    <property type="protein sequence ID" value="Tc05v2_p014290.1"/>
    <property type="gene ID" value="Tc05v2_g014290"/>
</dbReference>
<evidence type="ECO:0000256" key="3">
    <source>
        <dbReference type="ARBA" id="ARBA00023015"/>
    </source>
</evidence>
<reference evidence="9" key="1">
    <citation type="journal article" date="1997" name="Nucleic Acids Res.">
        <title>tRNAscan-SE: a program for improved detection of transfer RNA genes in genomic sequence.</title>
        <authorList>
            <person name="Lowe T.M."/>
            <person name="Eddy S.R."/>
        </authorList>
    </citation>
    <scope>NUCLEOTIDE SEQUENCE [LARGE SCALE GENOMIC DNA]</scope>
    <source>
        <strain evidence="9">r\B97-61/B2</strain>
    </source>
</reference>
<dbReference type="PANTHER" id="PTHR31499">
    <property type="entry name" value="MYB FAMILY TRANSCRIPTION FACTOR PHL11"/>
    <property type="match status" value="1"/>
</dbReference>
<dbReference type="AlphaFoldDB" id="A0AB32WET8"/>
<evidence type="ECO:0000313" key="10">
    <source>
        <dbReference type="RefSeq" id="XP_017976479.1"/>
    </source>
</evidence>
<reference evidence="10" key="2">
    <citation type="submission" date="2025-08" db="UniProtKB">
        <authorList>
            <consortium name="RefSeq"/>
        </authorList>
    </citation>
    <scope>IDENTIFICATION</scope>
</reference>
<keyword evidence="5" id="KW-0804">Transcription</keyword>
<dbReference type="GO" id="GO:0003677">
    <property type="term" value="F:DNA binding"/>
    <property type="evidence" value="ECO:0007669"/>
    <property type="project" value="InterPro"/>
</dbReference>
<keyword evidence="3" id="KW-0805">Transcription regulation</keyword>
<evidence type="ECO:0000313" key="9">
    <source>
        <dbReference type="Proteomes" id="UP000694886"/>
    </source>
</evidence>
<protein>
    <submittedName>
        <fullName evidence="10">Myb family transcription factor PHL5</fullName>
    </submittedName>
</protein>
<dbReference type="KEGG" id="tcc:18599085"/>
<dbReference type="InterPro" id="IPR001005">
    <property type="entry name" value="SANT/Myb"/>
</dbReference>